<accession>A0ABV1ULL7</accession>
<comment type="caution">
    <text evidence="1">The sequence shown here is derived from an EMBL/GenBank/DDBJ whole genome shotgun (WGS) entry which is preliminary data.</text>
</comment>
<organism evidence="1 2">
    <name type="scientific">Streptomyces sp. 900105245</name>
    <dbReference type="NCBI Taxonomy" id="3154379"/>
    <lineage>
        <taxon>Bacteria</taxon>
        <taxon>Bacillati</taxon>
        <taxon>Actinomycetota</taxon>
        <taxon>Actinomycetes</taxon>
        <taxon>Kitasatosporales</taxon>
        <taxon>Streptomycetaceae</taxon>
        <taxon>Streptomyces</taxon>
    </lineage>
</organism>
<reference evidence="1 2" key="1">
    <citation type="submission" date="2024-06" db="EMBL/GenBank/DDBJ databases">
        <title>The Natural Products Discovery Center: Release of the First 8490 Sequenced Strains for Exploring Actinobacteria Biosynthetic Diversity.</title>
        <authorList>
            <person name="Kalkreuter E."/>
            <person name="Kautsar S.A."/>
            <person name="Yang D."/>
            <person name="Bader C.D."/>
            <person name="Teijaro C.N."/>
            <person name="Fluegel L."/>
            <person name="Davis C.M."/>
            <person name="Simpson J.R."/>
            <person name="Lauterbach L."/>
            <person name="Steele A.D."/>
            <person name="Gui C."/>
            <person name="Meng S."/>
            <person name="Li G."/>
            <person name="Viehrig K."/>
            <person name="Ye F."/>
            <person name="Su P."/>
            <person name="Kiefer A.F."/>
            <person name="Nichols A."/>
            <person name="Cepeda A.J."/>
            <person name="Yan W."/>
            <person name="Fan B."/>
            <person name="Jiang Y."/>
            <person name="Adhikari A."/>
            <person name="Zheng C.-J."/>
            <person name="Schuster L."/>
            <person name="Cowan T.M."/>
            <person name="Smanski M.J."/>
            <person name="Chevrette M.G."/>
            <person name="De Carvalho L.P.S."/>
            <person name="Shen B."/>
        </authorList>
    </citation>
    <scope>NUCLEOTIDE SEQUENCE [LARGE SCALE GENOMIC DNA]</scope>
    <source>
        <strain evidence="1 2">NPDC001166</strain>
    </source>
</reference>
<dbReference type="Gene3D" id="3.10.129.10">
    <property type="entry name" value="Hotdog Thioesterase"/>
    <property type="match status" value="1"/>
</dbReference>
<evidence type="ECO:0000313" key="2">
    <source>
        <dbReference type="Proteomes" id="UP001470023"/>
    </source>
</evidence>
<proteinExistence type="predicted"/>
<dbReference type="EMBL" id="JBEPAZ010000151">
    <property type="protein sequence ID" value="MER6434619.1"/>
    <property type="molecule type" value="Genomic_DNA"/>
</dbReference>
<name>A0ABV1ULL7_9ACTN</name>
<dbReference type="InterPro" id="IPR029069">
    <property type="entry name" value="HotDog_dom_sf"/>
</dbReference>
<dbReference type="Pfam" id="PF13279">
    <property type="entry name" value="4HBT_2"/>
    <property type="match status" value="1"/>
</dbReference>
<dbReference type="RefSeq" id="WP_352066423.1">
    <property type="nucleotide sequence ID" value="NZ_JBEPAZ010000151.1"/>
</dbReference>
<evidence type="ECO:0000313" key="1">
    <source>
        <dbReference type="EMBL" id="MER6434619.1"/>
    </source>
</evidence>
<sequence>MSKRVKTIVWKTVHHIKFSDLDLFGHMGTGRYASYFVGHRMQSLATDIGWDIEKLEDVGFMMWMRRIEIDFLRPVHANQSVINVCRPGIPRALMRGLHVLWLTPLIEFYLLLHDCYLY</sequence>
<protein>
    <submittedName>
        <fullName evidence="1">Thioesterase family protein</fullName>
    </submittedName>
</protein>
<dbReference type="SUPFAM" id="SSF54637">
    <property type="entry name" value="Thioesterase/thiol ester dehydrase-isomerase"/>
    <property type="match status" value="1"/>
</dbReference>
<keyword evidence="2" id="KW-1185">Reference proteome</keyword>
<dbReference type="Proteomes" id="UP001470023">
    <property type="component" value="Unassembled WGS sequence"/>
</dbReference>
<gene>
    <name evidence="1" type="ORF">ABT272_44905</name>
</gene>